<dbReference type="Pfam" id="PF19511">
    <property type="entry name" value="TrbL_5"/>
    <property type="match status" value="1"/>
</dbReference>
<reference evidence="2" key="1">
    <citation type="journal article" date="2021" name="PeerJ">
        <title>Extensive microbial diversity within the chicken gut microbiome revealed by metagenomics and culture.</title>
        <authorList>
            <person name="Gilroy R."/>
            <person name="Ravi A."/>
            <person name="Getino M."/>
            <person name="Pursley I."/>
            <person name="Horton D.L."/>
            <person name="Alikhan N.F."/>
            <person name="Baker D."/>
            <person name="Gharbi K."/>
            <person name="Hall N."/>
            <person name="Watson M."/>
            <person name="Adriaenssens E.M."/>
            <person name="Foster-Nyarko E."/>
            <person name="Jarju S."/>
            <person name="Secka A."/>
            <person name="Antonio M."/>
            <person name="Oren A."/>
            <person name="Chaudhuri R.R."/>
            <person name="La Ragione R."/>
            <person name="Hildebrand F."/>
            <person name="Pallen M.J."/>
        </authorList>
    </citation>
    <scope>NUCLEOTIDE SEQUENCE</scope>
    <source>
        <strain evidence="2">ChiSxjej1B13-11774</strain>
    </source>
</reference>
<feature type="transmembrane region" description="Helical" evidence="1">
    <location>
        <begin position="50"/>
        <end position="72"/>
    </location>
</feature>
<gene>
    <name evidence="2" type="ORF">H9811_02995</name>
</gene>
<evidence type="ECO:0008006" key="4">
    <source>
        <dbReference type="Google" id="ProtNLM"/>
    </source>
</evidence>
<feature type="transmembrane region" description="Helical" evidence="1">
    <location>
        <begin position="93"/>
        <end position="115"/>
    </location>
</feature>
<dbReference type="Proteomes" id="UP000824048">
    <property type="component" value="Unassembled WGS sequence"/>
</dbReference>
<reference evidence="2" key="2">
    <citation type="submission" date="2021-04" db="EMBL/GenBank/DDBJ databases">
        <authorList>
            <person name="Gilroy R."/>
        </authorList>
    </citation>
    <scope>NUCLEOTIDE SEQUENCE</scope>
    <source>
        <strain evidence="2">ChiSxjej1B13-11774</strain>
    </source>
</reference>
<keyword evidence="1" id="KW-0812">Transmembrane</keyword>
<comment type="caution">
    <text evidence="2">The sequence shown here is derived from an EMBL/GenBank/DDBJ whole genome shotgun (WGS) entry which is preliminary data.</text>
</comment>
<accession>A0A9D2J9E8</accession>
<evidence type="ECO:0000313" key="3">
    <source>
        <dbReference type="Proteomes" id="UP000824048"/>
    </source>
</evidence>
<organism evidence="2 3">
    <name type="scientific">Candidatus Gemmiger excrementigallinarum</name>
    <dbReference type="NCBI Taxonomy" id="2838609"/>
    <lineage>
        <taxon>Bacteria</taxon>
        <taxon>Bacillati</taxon>
        <taxon>Bacillota</taxon>
        <taxon>Clostridia</taxon>
        <taxon>Eubacteriales</taxon>
        <taxon>Gemmiger</taxon>
    </lineage>
</organism>
<protein>
    <recommendedName>
        <fullName evidence="4">Conjugal transfer protein TrbL</fullName>
    </recommendedName>
</protein>
<sequence>MEALGEYIVNLLNNSIAKWLQDLFLGFITAVMGFVSDMIANMWNIDVIKALVNCTSGISMGVFAVGVLLMLYDIMEARSEEKTVYMSAVTKNFVAGAAFAMFGSQFIAVMNQAILNLCALLKISDSVRDFENSDFMQQSASVIQDAMNVSLGDVLGAVIIILVVLIGSGVFVYKAAMRFVQFLTLILMVPLYETSILRGDQTAFSSWFRQAMSVGLTYFFEYFLYSLGIAMMASNGLGTPLLGVGCLVGMGSVSRTLDKYGMSSAGPHINPTGAAYFVGAVKGMMK</sequence>
<dbReference type="EMBL" id="DXBP01000020">
    <property type="protein sequence ID" value="HIZ41511.1"/>
    <property type="molecule type" value="Genomic_DNA"/>
</dbReference>
<feature type="transmembrane region" description="Helical" evidence="1">
    <location>
        <begin position="23"/>
        <end position="44"/>
    </location>
</feature>
<keyword evidence="1" id="KW-0472">Membrane</keyword>
<dbReference type="AlphaFoldDB" id="A0A9D2J9E8"/>
<keyword evidence="1" id="KW-1133">Transmembrane helix</keyword>
<proteinExistence type="predicted"/>
<feature type="transmembrane region" description="Helical" evidence="1">
    <location>
        <begin position="179"/>
        <end position="197"/>
    </location>
</feature>
<feature type="transmembrane region" description="Helical" evidence="1">
    <location>
        <begin position="154"/>
        <end position="172"/>
    </location>
</feature>
<evidence type="ECO:0000256" key="1">
    <source>
        <dbReference type="SAM" id="Phobius"/>
    </source>
</evidence>
<dbReference type="InterPro" id="IPR046108">
    <property type="entry name" value="TrbL_5"/>
</dbReference>
<feature type="transmembrane region" description="Helical" evidence="1">
    <location>
        <begin position="222"/>
        <end position="250"/>
    </location>
</feature>
<evidence type="ECO:0000313" key="2">
    <source>
        <dbReference type="EMBL" id="HIZ41511.1"/>
    </source>
</evidence>
<name>A0A9D2J9E8_9FIRM</name>